<evidence type="ECO:0000313" key="2">
    <source>
        <dbReference type="Proteomes" id="UP000054630"/>
    </source>
</evidence>
<evidence type="ECO:0000313" key="1">
    <source>
        <dbReference type="EMBL" id="KRX12889.1"/>
    </source>
</evidence>
<keyword evidence="2" id="KW-1185">Reference proteome</keyword>
<reference evidence="1 2" key="1">
    <citation type="submission" date="2015-01" db="EMBL/GenBank/DDBJ databases">
        <title>Evolution of Trichinella species and genotypes.</title>
        <authorList>
            <person name="Korhonen P.K."/>
            <person name="Edoardo P."/>
            <person name="Giuseppe L.R."/>
            <person name="Gasser R.B."/>
        </authorList>
    </citation>
    <scope>NUCLEOTIDE SEQUENCE [LARGE SCALE GENOMIC DNA]</scope>
    <source>
        <strain evidence="1">ISS37</strain>
    </source>
</reference>
<name>A0A0V0REH4_9BILA</name>
<gene>
    <name evidence="1" type="ORF">T07_9887</name>
</gene>
<protein>
    <submittedName>
        <fullName evidence="1">Uncharacterized protein</fullName>
    </submittedName>
</protein>
<comment type="caution">
    <text evidence="1">The sequence shown here is derived from an EMBL/GenBank/DDBJ whole genome shotgun (WGS) entry which is preliminary data.</text>
</comment>
<organism evidence="1 2">
    <name type="scientific">Trichinella nelsoni</name>
    <dbReference type="NCBI Taxonomy" id="6336"/>
    <lineage>
        <taxon>Eukaryota</taxon>
        <taxon>Metazoa</taxon>
        <taxon>Ecdysozoa</taxon>
        <taxon>Nematoda</taxon>
        <taxon>Enoplea</taxon>
        <taxon>Dorylaimia</taxon>
        <taxon>Trichinellida</taxon>
        <taxon>Trichinellidae</taxon>
        <taxon>Trichinella</taxon>
    </lineage>
</organism>
<dbReference type="Proteomes" id="UP000054630">
    <property type="component" value="Unassembled WGS sequence"/>
</dbReference>
<dbReference type="AlphaFoldDB" id="A0A0V0REH4"/>
<proteinExistence type="predicted"/>
<sequence length="35" mass="3902">MAEVCDISANIYPKCSKNRAKRCLLQITFVPGFIA</sequence>
<accession>A0A0V0REH4</accession>
<dbReference type="EMBL" id="JYDL01000251">
    <property type="protein sequence ID" value="KRX12889.1"/>
    <property type="molecule type" value="Genomic_DNA"/>
</dbReference>